<gene>
    <name evidence="2" type="ORF">WJX84_009897</name>
</gene>
<name>A0AAW1SUH5_9CHLO</name>
<sequence>MPGLLGILRGFVNFRTSHSSKQTQSNGNDDVHSSIRDLPDQTNSFFATPITAKTCEDTQEVHRQGPGATAGGKGSRASQATKTQGQHVTGNEEALEGRVHWVWWIPKQSSTHKLLFGHQRDRGRAGASFQADWGYLRVC</sequence>
<feature type="region of interest" description="Disordered" evidence="1">
    <location>
        <begin position="57"/>
        <end position="90"/>
    </location>
</feature>
<evidence type="ECO:0000256" key="1">
    <source>
        <dbReference type="SAM" id="MobiDB-lite"/>
    </source>
</evidence>
<organism evidence="2 3">
    <name type="scientific">Apatococcus fuscideae</name>
    <dbReference type="NCBI Taxonomy" id="2026836"/>
    <lineage>
        <taxon>Eukaryota</taxon>
        <taxon>Viridiplantae</taxon>
        <taxon>Chlorophyta</taxon>
        <taxon>core chlorophytes</taxon>
        <taxon>Trebouxiophyceae</taxon>
        <taxon>Chlorellales</taxon>
        <taxon>Chlorellaceae</taxon>
        <taxon>Apatococcus</taxon>
    </lineage>
</organism>
<evidence type="ECO:0000313" key="2">
    <source>
        <dbReference type="EMBL" id="KAK9856823.1"/>
    </source>
</evidence>
<evidence type="ECO:0000313" key="3">
    <source>
        <dbReference type="Proteomes" id="UP001485043"/>
    </source>
</evidence>
<dbReference type="EMBL" id="JALJOV010000997">
    <property type="protein sequence ID" value="KAK9856823.1"/>
    <property type="molecule type" value="Genomic_DNA"/>
</dbReference>
<comment type="caution">
    <text evidence="2">The sequence shown here is derived from an EMBL/GenBank/DDBJ whole genome shotgun (WGS) entry which is preliminary data.</text>
</comment>
<proteinExistence type="predicted"/>
<keyword evidence="3" id="KW-1185">Reference proteome</keyword>
<accession>A0AAW1SUH5</accession>
<protein>
    <submittedName>
        <fullName evidence="2">Uncharacterized protein</fullName>
    </submittedName>
</protein>
<feature type="region of interest" description="Disordered" evidence="1">
    <location>
        <begin position="17"/>
        <end position="42"/>
    </location>
</feature>
<feature type="compositionally biased region" description="Polar residues" evidence="1">
    <location>
        <begin position="76"/>
        <end position="89"/>
    </location>
</feature>
<dbReference type="AlphaFoldDB" id="A0AAW1SUH5"/>
<feature type="compositionally biased region" description="Polar residues" evidence="1">
    <location>
        <begin position="17"/>
        <end position="28"/>
    </location>
</feature>
<feature type="compositionally biased region" description="Basic and acidic residues" evidence="1">
    <location>
        <begin position="29"/>
        <end position="39"/>
    </location>
</feature>
<reference evidence="2 3" key="1">
    <citation type="journal article" date="2024" name="Nat. Commun.">
        <title>Phylogenomics reveals the evolutionary origins of lichenization in chlorophyte algae.</title>
        <authorList>
            <person name="Puginier C."/>
            <person name="Libourel C."/>
            <person name="Otte J."/>
            <person name="Skaloud P."/>
            <person name="Haon M."/>
            <person name="Grisel S."/>
            <person name="Petersen M."/>
            <person name="Berrin J.G."/>
            <person name="Delaux P.M."/>
            <person name="Dal Grande F."/>
            <person name="Keller J."/>
        </authorList>
    </citation>
    <scope>NUCLEOTIDE SEQUENCE [LARGE SCALE GENOMIC DNA]</scope>
    <source>
        <strain evidence="2 3">SAG 2523</strain>
    </source>
</reference>
<dbReference type="Proteomes" id="UP001485043">
    <property type="component" value="Unassembled WGS sequence"/>
</dbReference>